<proteinExistence type="predicted"/>
<protein>
    <recommendedName>
        <fullName evidence="4">LamG-like jellyroll fold domain-containing protein</fullName>
    </recommendedName>
</protein>
<accession>A0A1F5FJB3</accession>
<reference evidence="2 3" key="1">
    <citation type="journal article" date="2016" name="Nat. Commun.">
        <title>Thousands of microbial genomes shed light on interconnected biogeochemical processes in an aquifer system.</title>
        <authorList>
            <person name="Anantharaman K."/>
            <person name="Brown C.T."/>
            <person name="Hug L.A."/>
            <person name="Sharon I."/>
            <person name="Castelle C.J."/>
            <person name="Probst A.J."/>
            <person name="Thomas B.C."/>
            <person name="Singh A."/>
            <person name="Wilkins M.J."/>
            <person name="Karaoz U."/>
            <person name="Brodie E.L."/>
            <person name="Williams K.H."/>
            <person name="Hubbard S.S."/>
            <person name="Banfield J.F."/>
        </authorList>
    </citation>
    <scope>NUCLEOTIDE SEQUENCE [LARGE SCALE GENOMIC DNA]</scope>
</reference>
<evidence type="ECO:0000313" key="2">
    <source>
        <dbReference type="EMBL" id="OGD79729.1"/>
    </source>
</evidence>
<evidence type="ECO:0000313" key="3">
    <source>
        <dbReference type="Proteomes" id="UP000176682"/>
    </source>
</evidence>
<name>A0A1F5FJB3_9BACT</name>
<gene>
    <name evidence="2" type="ORF">A2368_03870</name>
</gene>
<feature type="region of interest" description="Disordered" evidence="1">
    <location>
        <begin position="413"/>
        <end position="433"/>
    </location>
</feature>
<evidence type="ECO:0000256" key="1">
    <source>
        <dbReference type="SAM" id="MobiDB-lite"/>
    </source>
</evidence>
<dbReference type="Proteomes" id="UP000176682">
    <property type="component" value="Unassembled WGS sequence"/>
</dbReference>
<dbReference type="Gene3D" id="2.60.120.200">
    <property type="match status" value="1"/>
</dbReference>
<comment type="caution">
    <text evidence="2">The sequence shown here is derived from an EMBL/GenBank/DDBJ whole genome shotgun (WGS) entry which is preliminary data.</text>
</comment>
<dbReference type="EMBL" id="MFAM01000012">
    <property type="protein sequence ID" value="OGD79729.1"/>
    <property type="molecule type" value="Genomic_DNA"/>
</dbReference>
<organism evidence="2 3">
    <name type="scientific">Candidatus Collierbacteria bacterium RIFOXYB1_FULL_49_13</name>
    <dbReference type="NCBI Taxonomy" id="1817728"/>
    <lineage>
        <taxon>Bacteria</taxon>
        <taxon>Candidatus Collieribacteriota</taxon>
    </lineage>
</organism>
<dbReference type="AlphaFoldDB" id="A0A1F5FJB3"/>
<dbReference type="InterPro" id="IPR013320">
    <property type="entry name" value="ConA-like_dom_sf"/>
</dbReference>
<evidence type="ECO:0008006" key="4">
    <source>
        <dbReference type="Google" id="ProtNLM"/>
    </source>
</evidence>
<dbReference type="Pfam" id="PF13385">
    <property type="entry name" value="Laminin_G_3"/>
    <property type="match status" value="1"/>
</dbReference>
<sequence>MSNSAYDDLIIGDAPVLYLPLEDTDACDHSGNGLDGTLSGTTAATTLPNGDAVLDFNGTDNYVSVADADALSISTTGKLTLEAWIRPDTLQFGSEEGSGYVHWMGKGSTDNQEYVARMYSLTNTESRPNRISGYAFNLTGGLGVGSYFQDTVTAGNWIHYVLVINTVDVDGTYTTGYTKIYKNGSQRDKDSLASLSITPANGTTPFRVGTRDLSSFFEGAIGKVAVYDGELTPYQVLEHYQTMVPPVAGTATFVQSVGKASTKTAGTTMSVTVSNTVTVGNTLIVRVVADYSAGAPTIADSKGNVYTRDRTAPNSGNTIRASIFSSPITTALVAGDTITITTANVAARTAVVDEFSGLLTAAFLDKQNGASGSSTTPGTTISITTTQANELVLGFTAVEGPVDDTYTEDDLGQFSSLPREGTTSDADGTNITNNGGYKSVGEIGTYQYRPTLDPSRNWILFILSYKAL</sequence>
<dbReference type="SUPFAM" id="SSF49899">
    <property type="entry name" value="Concanavalin A-like lectins/glucanases"/>
    <property type="match status" value="1"/>
</dbReference>